<gene>
    <name evidence="2" type="ORF">AALB_1453</name>
</gene>
<feature type="transmembrane region" description="Helical" evidence="1">
    <location>
        <begin position="12"/>
        <end position="33"/>
    </location>
</feature>
<evidence type="ECO:0000313" key="2">
    <source>
        <dbReference type="EMBL" id="GAD01373.1"/>
    </source>
</evidence>
<dbReference type="EMBL" id="BARX01000007">
    <property type="protein sequence ID" value="GAD01373.1"/>
    <property type="molecule type" value="Genomic_DNA"/>
</dbReference>
<sequence length="37" mass="4295">MDQQFKEDYNVFYFLGFVVALLLPTLPLSLSLLKIFA</sequence>
<keyword evidence="1" id="KW-0472">Membrane</keyword>
<dbReference type="Proteomes" id="UP000014461">
    <property type="component" value="Unassembled WGS sequence"/>
</dbReference>
<dbReference type="STRING" id="1331007.AALB_1453"/>
<protein>
    <submittedName>
        <fullName evidence="2">Uncharacterized protein</fullName>
    </submittedName>
</protein>
<reference evidence="2" key="1">
    <citation type="journal article" date="2013" name="Genome Announc.">
        <title>Draft Genome Sequence of Agarivorans albus Strain MKT 106T, an Agarolytic Marine Bacterium.</title>
        <authorList>
            <person name="Yasuike M."/>
            <person name="Nakamura Y."/>
            <person name="Kai W."/>
            <person name="Fujiwara A."/>
            <person name="Fukui Y."/>
            <person name="Satomi M."/>
            <person name="Sano M."/>
        </authorList>
    </citation>
    <scope>NUCLEOTIDE SEQUENCE [LARGE SCALE GENOMIC DNA]</scope>
</reference>
<keyword evidence="1" id="KW-1133">Transmembrane helix</keyword>
<keyword evidence="3" id="KW-1185">Reference proteome</keyword>
<evidence type="ECO:0000256" key="1">
    <source>
        <dbReference type="SAM" id="Phobius"/>
    </source>
</evidence>
<name>R9PJG2_AGAAL</name>
<evidence type="ECO:0000313" key="3">
    <source>
        <dbReference type="Proteomes" id="UP000014461"/>
    </source>
</evidence>
<organism evidence="2 3">
    <name type="scientific">Agarivorans albus MKT 106</name>
    <dbReference type="NCBI Taxonomy" id="1331007"/>
    <lineage>
        <taxon>Bacteria</taxon>
        <taxon>Pseudomonadati</taxon>
        <taxon>Pseudomonadota</taxon>
        <taxon>Gammaproteobacteria</taxon>
        <taxon>Alteromonadales</taxon>
        <taxon>Alteromonadaceae</taxon>
        <taxon>Agarivorans</taxon>
    </lineage>
</organism>
<comment type="caution">
    <text evidence="2">The sequence shown here is derived from an EMBL/GenBank/DDBJ whole genome shotgun (WGS) entry which is preliminary data.</text>
</comment>
<dbReference type="AlphaFoldDB" id="R9PJG2"/>
<keyword evidence="1" id="KW-0812">Transmembrane</keyword>
<proteinExistence type="predicted"/>
<accession>R9PJG2</accession>